<dbReference type="GO" id="GO:0042956">
    <property type="term" value="P:maltodextrin transmembrane transport"/>
    <property type="evidence" value="ECO:0007669"/>
    <property type="project" value="TreeGrafter"/>
</dbReference>
<dbReference type="GO" id="GO:0005886">
    <property type="term" value="C:plasma membrane"/>
    <property type="evidence" value="ECO:0007669"/>
    <property type="project" value="UniProtKB-SubCell"/>
</dbReference>
<evidence type="ECO:0000256" key="11">
    <source>
        <dbReference type="ARBA" id="ARBA00041109"/>
    </source>
</evidence>
<evidence type="ECO:0000256" key="5">
    <source>
        <dbReference type="ARBA" id="ARBA00022475"/>
    </source>
</evidence>
<evidence type="ECO:0000256" key="8">
    <source>
        <dbReference type="ARBA" id="ARBA00022692"/>
    </source>
</evidence>
<evidence type="ECO:0000256" key="9">
    <source>
        <dbReference type="ARBA" id="ARBA00022989"/>
    </source>
</evidence>
<dbReference type="RefSeq" id="WP_053938882.1">
    <property type="nucleotide sequence ID" value="NZ_LAQT01000027.1"/>
</dbReference>
<dbReference type="PANTHER" id="PTHR32243:SF50">
    <property type="entry name" value="MALTOSE_MALTODEXTRIN TRANSPORT SYSTEM PERMEASE PROTEIN MALG"/>
    <property type="match status" value="1"/>
</dbReference>
<feature type="transmembrane region" description="Helical" evidence="12">
    <location>
        <begin position="202"/>
        <end position="228"/>
    </location>
</feature>
<keyword evidence="6" id="KW-0997">Cell inner membrane</keyword>
<evidence type="ECO:0000256" key="6">
    <source>
        <dbReference type="ARBA" id="ARBA00022519"/>
    </source>
</evidence>
<keyword evidence="7" id="KW-0762">Sugar transport</keyword>
<dbReference type="Gene3D" id="1.10.3720.10">
    <property type="entry name" value="MetI-like"/>
    <property type="match status" value="1"/>
</dbReference>
<dbReference type="InterPro" id="IPR035906">
    <property type="entry name" value="MetI-like_sf"/>
</dbReference>
<organism evidence="14 15">
    <name type="scientific">Amantichitinum ursilacus</name>
    <dbReference type="NCBI Taxonomy" id="857265"/>
    <lineage>
        <taxon>Bacteria</taxon>
        <taxon>Pseudomonadati</taxon>
        <taxon>Pseudomonadota</taxon>
        <taxon>Betaproteobacteria</taxon>
        <taxon>Neisseriales</taxon>
        <taxon>Chitinibacteraceae</taxon>
        <taxon>Amantichitinum</taxon>
    </lineage>
</organism>
<dbReference type="Proteomes" id="UP000037939">
    <property type="component" value="Unassembled WGS sequence"/>
</dbReference>
<accession>A0A0N0XJ01</accession>
<evidence type="ECO:0000256" key="1">
    <source>
        <dbReference type="ARBA" id="ARBA00002264"/>
    </source>
</evidence>
<dbReference type="AlphaFoldDB" id="A0A0N0XJ01"/>
<evidence type="ECO:0000256" key="3">
    <source>
        <dbReference type="ARBA" id="ARBA00009047"/>
    </source>
</evidence>
<dbReference type="SUPFAM" id="SSF161098">
    <property type="entry name" value="MetI-like"/>
    <property type="match status" value="1"/>
</dbReference>
<keyword evidence="9 12" id="KW-1133">Transmembrane helix</keyword>
<feature type="transmembrane region" description="Helical" evidence="12">
    <location>
        <begin position="12"/>
        <end position="39"/>
    </location>
</feature>
<dbReference type="FunFam" id="1.10.3720.10:FF:000010">
    <property type="entry name" value="Maltose ABC transporter permease MalG"/>
    <property type="match status" value="1"/>
</dbReference>
<keyword evidence="10 12" id="KW-0472">Membrane</keyword>
<feature type="transmembrane region" description="Helical" evidence="12">
    <location>
        <begin position="163"/>
        <end position="181"/>
    </location>
</feature>
<dbReference type="Pfam" id="PF00528">
    <property type="entry name" value="BPD_transp_1"/>
    <property type="match status" value="1"/>
</dbReference>
<dbReference type="CDD" id="cd06261">
    <property type="entry name" value="TM_PBP2"/>
    <property type="match status" value="1"/>
</dbReference>
<feature type="transmembrane region" description="Helical" evidence="12">
    <location>
        <begin position="122"/>
        <end position="143"/>
    </location>
</feature>
<dbReference type="OrthoDB" id="8111552at2"/>
<dbReference type="GO" id="GO:0015423">
    <property type="term" value="F:ABC-type maltose transporter activity"/>
    <property type="evidence" value="ECO:0007669"/>
    <property type="project" value="TreeGrafter"/>
</dbReference>
<evidence type="ECO:0000313" key="15">
    <source>
        <dbReference type="Proteomes" id="UP000037939"/>
    </source>
</evidence>
<dbReference type="InterPro" id="IPR050901">
    <property type="entry name" value="BP-dep_ABC_trans_perm"/>
</dbReference>
<dbReference type="PATRIC" id="fig|857265.3.peg.3346"/>
<keyword evidence="8 12" id="KW-0812">Transmembrane</keyword>
<evidence type="ECO:0000259" key="13">
    <source>
        <dbReference type="PROSITE" id="PS50928"/>
    </source>
</evidence>
<feature type="transmembrane region" description="Helical" evidence="12">
    <location>
        <begin position="84"/>
        <end position="110"/>
    </location>
</feature>
<dbReference type="STRING" id="857265.WG78_16335"/>
<gene>
    <name evidence="14" type="primary">malG_2</name>
    <name evidence="14" type="ORF">WG78_16335</name>
</gene>
<evidence type="ECO:0000256" key="10">
    <source>
        <dbReference type="ARBA" id="ARBA00023136"/>
    </source>
</evidence>
<dbReference type="EMBL" id="LAQT01000027">
    <property type="protein sequence ID" value="KPC50639.1"/>
    <property type="molecule type" value="Genomic_DNA"/>
</dbReference>
<evidence type="ECO:0000256" key="4">
    <source>
        <dbReference type="ARBA" id="ARBA00022448"/>
    </source>
</evidence>
<comment type="subcellular location">
    <subcellularLocation>
        <location evidence="2">Cell inner membrane</location>
        <topology evidence="2">Multi-pass membrane protein</topology>
    </subcellularLocation>
    <subcellularLocation>
        <location evidence="12">Cell membrane</location>
        <topology evidence="12">Multi-pass membrane protein</topology>
    </subcellularLocation>
</comment>
<proteinExistence type="inferred from homology"/>
<comment type="function">
    <text evidence="1">Part of the ABC transporter complex MalEFGK involved in maltose/maltodextrin import. Probably responsible for the translocation of the substrate across the membrane.</text>
</comment>
<reference evidence="14 15" key="1">
    <citation type="submission" date="2015-07" db="EMBL/GenBank/DDBJ databases">
        <title>Draft genome sequence of the Amantichitinum ursilacus IGB-41, a new chitin-degrading bacterium.</title>
        <authorList>
            <person name="Kirstahler P."/>
            <person name="Guenther M."/>
            <person name="Grumaz C."/>
            <person name="Rupp S."/>
            <person name="Zibek S."/>
            <person name="Sohn K."/>
        </authorList>
    </citation>
    <scope>NUCLEOTIDE SEQUENCE [LARGE SCALE GENOMIC DNA]</scope>
    <source>
        <strain evidence="14 15">IGB-41</strain>
    </source>
</reference>
<evidence type="ECO:0000256" key="7">
    <source>
        <dbReference type="ARBA" id="ARBA00022597"/>
    </source>
</evidence>
<evidence type="ECO:0000313" key="14">
    <source>
        <dbReference type="EMBL" id="KPC50639.1"/>
    </source>
</evidence>
<dbReference type="NCBIfam" id="NF008231">
    <property type="entry name" value="PRK10998.1"/>
    <property type="match status" value="1"/>
</dbReference>
<comment type="caution">
    <text evidence="14">The sequence shown here is derived from an EMBL/GenBank/DDBJ whole genome shotgun (WGS) entry which is preliminary data.</text>
</comment>
<feature type="transmembrane region" description="Helical" evidence="12">
    <location>
        <begin position="258"/>
        <end position="280"/>
    </location>
</feature>
<name>A0A0N0XJ01_9NEIS</name>
<evidence type="ECO:0000256" key="2">
    <source>
        <dbReference type="ARBA" id="ARBA00004429"/>
    </source>
</evidence>
<keyword evidence="4 12" id="KW-0813">Transport</keyword>
<keyword evidence="15" id="KW-1185">Reference proteome</keyword>
<keyword evidence="5" id="KW-1003">Cell membrane</keyword>
<evidence type="ECO:0000256" key="12">
    <source>
        <dbReference type="RuleBase" id="RU363032"/>
    </source>
</evidence>
<dbReference type="InterPro" id="IPR000515">
    <property type="entry name" value="MetI-like"/>
</dbReference>
<dbReference type="PROSITE" id="PS50928">
    <property type="entry name" value="ABC_TM1"/>
    <property type="match status" value="1"/>
</dbReference>
<comment type="similarity">
    <text evidence="3">Belongs to the binding-protein-dependent transport system permease family. MalFG subfamily.</text>
</comment>
<dbReference type="PANTHER" id="PTHR32243">
    <property type="entry name" value="MALTOSE TRANSPORT SYSTEM PERMEASE-RELATED"/>
    <property type="match status" value="1"/>
</dbReference>
<sequence>MPVVLKKSSRWRVLAAHIGLIIFIGLTLFPFLMIISISLRPGNFAGGSLIPHSFSLEHWKLALGMSYADTDGNMVHPPFPVLLWIWNSIKVSLISATVSLVLSITSAYAFARMRFRGKGTLLNGLLLLQMFPSVLALVAIYALFDRIGDYVPWLGVDSHWSLALAYTGGVAQHIWLIKGYFDSVPYELEEAARVDGATPFQAFVYVLLPMALPILVVVFVLAFLGGMIEYPVASVLLHDEQKLTLAIGSRLFLFNQRYLWGDFAATAILAGIPLTLIFMITQRWLVSGLTAGSVKG</sequence>
<feature type="domain" description="ABC transmembrane type-1" evidence="13">
    <location>
        <begin position="85"/>
        <end position="281"/>
    </location>
</feature>
<protein>
    <recommendedName>
        <fullName evidence="11">Maltose/maltodextrin transport system permease protein MalG</fullName>
    </recommendedName>
</protein>